<proteinExistence type="predicted"/>
<name>A0A0K2UZS1_LEPSM</name>
<dbReference type="AlphaFoldDB" id="A0A0K2UZS1"/>
<protein>
    <submittedName>
        <fullName evidence="1">Uncharacterized protein</fullName>
    </submittedName>
</protein>
<feature type="non-terminal residue" evidence="1">
    <location>
        <position position="1"/>
    </location>
</feature>
<dbReference type="EMBL" id="HACA01026407">
    <property type="protein sequence ID" value="CDW43768.1"/>
    <property type="molecule type" value="Transcribed_RNA"/>
</dbReference>
<sequence>LKLILKICRDVISSECPCFGHSVELSIDISVIPIYICPCRKWAYFLALIVDWS</sequence>
<accession>A0A0K2UZS1</accession>
<organism evidence="1">
    <name type="scientific">Lepeophtheirus salmonis</name>
    <name type="common">Salmon louse</name>
    <name type="synonym">Caligus salmonis</name>
    <dbReference type="NCBI Taxonomy" id="72036"/>
    <lineage>
        <taxon>Eukaryota</taxon>
        <taxon>Metazoa</taxon>
        <taxon>Ecdysozoa</taxon>
        <taxon>Arthropoda</taxon>
        <taxon>Crustacea</taxon>
        <taxon>Multicrustacea</taxon>
        <taxon>Hexanauplia</taxon>
        <taxon>Copepoda</taxon>
        <taxon>Siphonostomatoida</taxon>
        <taxon>Caligidae</taxon>
        <taxon>Lepeophtheirus</taxon>
    </lineage>
</organism>
<evidence type="ECO:0000313" key="1">
    <source>
        <dbReference type="EMBL" id="CDW43768.1"/>
    </source>
</evidence>
<reference evidence="1" key="1">
    <citation type="submission" date="2014-05" db="EMBL/GenBank/DDBJ databases">
        <authorList>
            <person name="Chronopoulou M."/>
        </authorList>
    </citation>
    <scope>NUCLEOTIDE SEQUENCE</scope>
    <source>
        <tissue evidence="1">Whole organism</tissue>
    </source>
</reference>